<dbReference type="Gene3D" id="3.30.460.80">
    <property type="entry name" value="NADH:ubiquinone oxidoreductase, 30kDa subunit"/>
    <property type="match status" value="1"/>
</dbReference>
<evidence type="ECO:0000256" key="2">
    <source>
        <dbReference type="SAM" id="MobiDB-lite"/>
    </source>
</evidence>
<feature type="region of interest" description="Disordered" evidence="2">
    <location>
        <begin position="138"/>
        <end position="178"/>
    </location>
</feature>
<dbReference type="PANTHER" id="PTHR10884">
    <property type="entry name" value="NADH DEHYDROGENASE UBIQUINONE IRON-SULFUR PROTEIN 3"/>
    <property type="match status" value="1"/>
</dbReference>
<evidence type="ECO:0000256" key="1">
    <source>
        <dbReference type="ARBA" id="ARBA00007569"/>
    </source>
</evidence>
<organism evidence="4 5">
    <name type="scientific">Intrasporangium oryzae NRRL B-24470</name>
    <dbReference type="NCBI Taxonomy" id="1386089"/>
    <lineage>
        <taxon>Bacteria</taxon>
        <taxon>Bacillati</taxon>
        <taxon>Actinomycetota</taxon>
        <taxon>Actinomycetes</taxon>
        <taxon>Micrococcales</taxon>
        <taxon>Intrasporangiaceae</taxon>
        <taxon>Intrasporangium</taxon>
    </lineage>
</organism>
<accession>W9G5G0</accession>
<name>W9G5G0_9MICO</name>
<keyword evidence="5" id="KW-1185">Reference proteome</keyword>
<comment type="caution">
    <text evidence="4">The sequence shown here is derived from an EMBL/GenBank/DDBJ whole genome shotgun (WGS) entry which is preliminary data.</text>
</comment>
<dbReference type="PANTHER" id="PTHR10884:SF14">
    <property type="entry name" value="NADH DEHYDROGENASE [UBIQUINONE] IRON-SULFUR PROTEIN 3, MITOCHONDRIAL"/>
    <property type="match status" value="1"/>
</dbReference>
<sequence length="178" mass="19534">MKVTEVREVPFGEWSSTVLHLREEGYRYFDWLTAVDQTDAVDDAGFDLVCHLLDVREPRKLTSVLLRTRVPDGVAAPSLTGIFAGAAWHERETHEMFGVDFDGFDDGSGLGLRPLLLPEGFEGTPLRKSFVLAARASKPWPGAKEPGEGHESTKAPGRRRVQAPGVPGPEWGPRGVES</sequence>
<dbReference type="GO" id="GO:0008137">
    <property type="term" value="F:NADH dehydrogenase (ubiquinone) activity"/>
    <property type="evidence" value="ECO:0007669"/>
    <property type="project" value="InterPro"/>
</dbReference>
<dbReference type="Pfam" id="PF00329">
    <property type="entry name" value="Complex1_30kDa"/>
    <property type="match status" value="1"/>
</dbReference>
<evidence type="ECO:0000313" key="5">
    <source>
        <dbReference type="Proteomes" id="UP000019489"/>
    </source>
</evidence>
<dbReference type="EMBL" id="AWSA01000059">
    <property type="protein sequence ID" value="EWT00008.1"/>
    <property type="molecule type" value="Genomic_DNA"/>
</dbReference>
<dbReference type="OrthoDB" id="3746692at2"/>
<dbReference type="AlphaFoldDB" id="W9G5G0"/>
<dbReference type="Proteomes" id="UP000019489">
    <property type="component" value="Unassembled WGS sequence"/>
</dbReference>
<dbReference type="SUPFAM" id="SSF143243">
    <property type="entry name" value="Nqo5-like"/>
    <property type="match status" value="1"/>
</dbReference>
<dbReference type="STRING" id="1386089.N865_18445"/>
<feature type="domain" description="NADH:ubiquinone oxidoreductase 30kDa subunit" evidence="3">
    <location>
        <begin position="13"/>
        <end position="134"/>
    </location>
</feature>
<gene>
    <name evidence="4" type="ORF">N865_18445</name>
</gene>
<dbReference type="InterPro" id="IPR037232">
    <property type="entry name" value="NADH_quin_OxRdtase_su_C/D-like"/>
</dbReference>
<protein>
    <submittedName>
        <fullName evidence="4">NADH dehydrogenase</fullName>
    </submittedName>
</protein>
<evidence type="ECO:0000259" key="3">
    <source>
        <dbReference type="Pfam" id="PF00329"/>
    </source>
</evidence>
<proteinExistence type="inferred from homology"/>
<reference evidence="4 5" key="1">
    <citation type="submission" date="2013-08" db="EMBL/GenBank/DDBJ databases">
        <title>Intrasporangium oryzae NRRL B-24470.</title>
        <authorList>
            <person name="Liu H."/>
            <person name="Wang G."/>
        </authorList>
    </citation>
    <scope>NUCLEOTIDE SEQUENCE [LARGE SCALE GENOMIC DNA]</scope>
    <source>
        <strain evidence="4 5">NRRL B-24470</strain>
    </source>
</reference>
<dbReference type="eggNOG" id="COG0852">
    <property type="taxonomic scope" value="Bacteria"/>
</dbReference>
<comment type="similarity">
    <text evidence="1">Belongs to the complex I 30 kDa subunit family.</text>
</comment>
<dbReference type="InterPro" id="IPR001268">
    <property type="entry name" value="NADH_UbQ_OxRdtase_30kDa_su"/>
</dbReference>
<dbReference type="PATRIC" id="fig|1386089.3.peg.3762"/>
<evidence type="ECO:0000313" key="4">
    <source>
        <dbReference type="EMBL" id="EWT00008.1"/>
    </source>
</evidence>
<dbReference type="RefSeq" id="WP_034809364.1">
    <property type="nucleotide sequence ID" value="NZ_AWSA01000059.1"/>
</dbReference>